<sequence>MDQPLLAAIILFAGNFAPRSWALCWGQIMSIAQNTALFSLLGTTFGGNGQTTFGLPDLRGRFPLGTGQGPGLPNINLGEISGTPNTTLVITNMPAHNHTGTIASASVAQAASAVAATTNTPSSTVVPAVLPVFGAGPTAQQIKGYAAPDNTTFLAPTTNVTGTVNVGIAGGSQPFSIMNPYLGMNYIIAIQGIFPSRN</sequence>
<dbReference type="SUPFAM" id="SSF88874">
    <property type="entry name" value="Receptor-binding domain of short tail fibre protein gp12"/>
    <property type="match status" value="1"/>
</dbReference>
<dbReference type="EMBL" id="JAGTXB010000004">
    <property type="protein sequence ID" value="MBS0027744.1"/>
    <property type="molecule type" value="Genomic_DNA"/>
</dbReference>
<gene>
    <name evidence="2" type="ORF">KE626_10530</name>
</gene>
<keyword evidence="3" id="KW-1185">Reference proteome</keyword>
<dbReference type="Pfam" id="PF07484">
    <property type="entry name" value="Collar"/>
    <property type="match status" value="1"/>
</dbReference>
<proteinExistence type="predicted"/>
<evidence type="ECO:0000259" key="1">
    <source>
        <dbReference type="Pfam" id="PF07484"/>
    </source>
</evidence>
<dbReference type="Proteomes" id="UP000676386">
    <property type="component" value="Unassembled WGS sequence"/>
</dbReference>
<comment type="caution">
    <text evidence="2">The sequence shown here is derived from an EMBL/GenBank/DDBJ whole genome shotgun (WGS) entry which is preliminary data.</text>
</comment>
<protein>
    <submittedName>
        <fullName evidence="2">Phage tail protein</fullName>
    </submittedName>
</protein>
<dbReference type="InterPro" id="IPR037053">
    <property type="entry name" value="Phage_tail_collar_dom_sf"/>
</dbReference>
<feature type="domain" description="Phage tail collar" evidence="1">
    <location>
        <begin position="8"/>
        <end position="63"/>
    </location>
</feature>
<dbReference type="RefSeq" id="WP_211972859.1">
    <property type="nucleotide sequence ID" value="NZ_CBFHAM010000001.1"/>
</dbReference>
<dbReference type="InterPro" id="IPR011083">
    <property type="entry name" value="Phage_tail_collar_dom"/>
</dbReference>
<accession>A0ABS5IXS4</accession>
<dbReference type="Gene3D" id="3.90.1340.10">
    <property type="entry name" value="Phage tail collar domain"/>
    <property type="match status" value="1"/>
</dbReference>
<evidence type="ECO:0000313" key="2">
    <source>
        <dbReference type="EMBL" id="MBS0027744.1"/>
    </source>
</evidence>
<organism evidence="2 3">
    <name type="scientific">Chitinophaga hostae</name>
    <dbReference type="NCBI Taxonomy" id="2831022"/>
    <lineage>
        <taxon>Bacteria</taxon>
        <taxon>Pseudomonadati</taxon>
        <taxon>Bacteroidota</taxon>
        <taxon>Chitinophagia</taxon>
        <taxon>Chitinophagales</taxon>
        <taxon>Chitinophagaceae</taxon>
        <taxon>Chitinophaga</taxon>
    </lineage>
</organism>
<name>A0ABS5IXS4_9BACT</name>
<evidence type="ECO:0000313" key="3">
    <source>
        <dbReference type="Proteomes" id="UP000676386"/>
    </source>
</evidence>
<reference evidence="2 3" key="1">
    <citation type="submission" date="2021-04" db="EMBL/GenBank/DDBJ databases">
        <title>Chitinophaga sp. nov., isolated from the rhizosphere soil.</title>
        <authorList>
            <person name="He S."/>
        </authorList>
    </citation>
    <scope>NUCLEOTIDE SEQUENCE [LARGE SCALE GENOMIC DNA]</scope>
    <source>
        <strain evidence="2 3">2R12</strain>
    </source>
</reference>